<keyword evidence="1" id="KW-0472">Membrane</keyword>
<name>A0ABN7SCE8_OIKDI</name>
<sequence>MRSDGFASEEYLRALSRLGLEGNLFHSKENLRKAFIELNAEVELDDVSVRNAYEYCLNFHEDMYGRSQGVVSEKIENVTKLKRSVGGISYWETLMMGTRLFFLFCVMLWYILQLMKPYVRFTSTYYMDEPESRGLFSARRYYR</sequence>
<evidence type="ECO:0000256" key="1">
    <source>
        <dbReference type="SAM" id="Phobius"/>
    </source>
</evidence>
<evidence type="ECO:0000313" key="2">
    <source>
        <dbReference type="EMBL" id="CAG5097964.1"/>
    </source>
</evidence>
<organism evidence="2 3">
    <name type="scientific">Oikopleura dioica</name>
    <name type="common">Tunicate</name>
    <dbReference type="NCBI Taxonomy" id="34765"/>
    <lineage>
        <taxon>Eukaryota</taxon>
        <taxon>Metazoa</taxon>
        <taxon>Chordata</taxon>
        <taxon>Tunicata</taxon>
        <taxon>Appendicularia</taxon>
        <taxon>Copelata</taxon>
        <taxon>Oikopleuridae</taxon>
        <taxon>Oikopleura</taxon>
    </lineage>
</organism>
<keyword evidence="1" id="KW-1133">Transmembrane helix</keyword>
<reference evidence="2 3" key="1">
    <citation type="submission" date="2021-04" db="EMBL/GenBank/DDBJ databases">
        <authorList>
            <person name="Bliznina A."/>
        </authorList>
    </citation>
    <scope>NUCLEOTIDE SEQUENCE [LARGE SCALE GENOMIC DNA]</scope>
</reference>
<keyword evidence="1" id="KW-0812">Transmembrane</keyword>
<proteinExistence type="predicted"/>
<evidence type="ECO:0000313" key="3">
    <source>
        <dbReference type="Proteomes" id="UP001158576"/>
    </source>
</evidence>
<accession>A0ABN7SCE8</accession>
<gene>
    <name evidence="2" type="ORF">OKIOD_LOCUS6868</name>
</gene>
<keyword evidence="3" id="KW-1185">Reference proteome</keyword>
<dbReference type="EMBL" id="OU015569">
    <property type="protein sequence ID" value="CAG5097964.1"/>
    <property type="molecule type" value="Genomic_DNA"/>
</dbReference>
<dbReference type="Proteomes" id="UP001158576">
    <property type="component" value="Chromosome XSR"/>
</dbReference>
<protein>
    <submittedName>
        <fullName evidence="2">Oidioi.mRNA.OKI2018_I69.XSR.g15310.t1.cds</fullName>
    </submittedName>
</protein>
<feature type="transmembrane region" description="Helical" evidence="1">
    <location>
        <begin position="90"/>
        <end position="112"/>
    </location>
</feature>